<sequence length="95" mass="10594">MKDTPLHLRYLKLLTLASANTAIIGGMFTASEMAQVAIALSSVTWGLGIARIAWLFTFRSHVVFSTYERASHFFFALSARALLPPVPQHRETKML</sequence>
<evidence type="ECO:0000313" key="3">
    <source>
        <dbReference type="Proteomes" id="UP000054270"/>
    </source>
</evidence>
<keyword evidence="1" id="KW-0472">Membrane</keyword>
<gene>
    <name evidence="2" type="ORF">HYPSUDRAFT_201797</name>
</gene>
<organism evidence="2 3">
    <name type="scientific">Hypholoma sublateritium (strain FD-334 SS-4)</name>
    <dbReference type="NCBI Taxonomy" id="945553"/>
    <lineage>
        <taxon>Eukaryota</taxon>
        <taxon>Fungi</taxon>
        <taxon>Dikarya</taxon>
        <taxon>Basidiomycota</taxon>
        <taxon>Agaricomycotina</taxon>
        <taxon>Agaricomycetes</taxon>
        <taxon>Agaricomycetidae</taxon>
        <taxon>Agaricales</taxon>
        <taxon>Agaricineae</taxon>
        <taxon>Strophariaceae</taxon>
        <taxon>Hypholoma</taxon>
    </lineage>
</organism>
<name>A0A0D2PTI5_HYPSF</name>
<dbReference type="EMBL" id="KN817546">
    <property type="protein sequence ID" value="KJA23000.1"/>
    <property type="molecule type" value="Genomic_DNA"/>
</dbReference>
<protein>
    <submittedName>
        <fullName evidence="2">Uncharacterized protein</fullName>
    </submittedName>
</protein>
<feature type="transmembrane region" description="Helical" evidence="1">
    <location>
        <begin position="12"/>
        <end position="30"/>
    </location>
</feature>
<dbReference type="AlphaFoldDB" id="A0A0D2PTI5"/>
<keyword evidence="3" id="KW-1185">Reference proteome</keyword>
<evidence type="ECO:0000256" key="1">
    <source>
        <dbReference type="SAM" id="Phobius"/>
    </source>
</evidence>
<feature type="transmembrane region" description="Helical" evidence="1">
    <location>
        <begin position="36"/>
        <end position="56"/>
    </location>
</feature>
<dbReference type="Proteomes" id="UP000054270">
    <property type="component" value="Unassembled WGS sequence"/>
</dbReference>
<keyword evidence="1" id="KW-0812">Transmembrane</keyword>
<keyword evidence="1" id="KW-1133">Transmembrane helix</keyword>
<evidence type="ECO:0000313" key="2">
    <source>
        <dbReference type="EMBL" id="KJA23000.1"/>
    </source>
</evidence>
<reference evidence="3" key="1">
    <citation type="submission" date="2014-04" db="EMBL/GenBank/DDBJ databases">
        <title>Evolutionary Origins and Diversification of the Mycorrhizal Mutualists.</title>
        <authorList>
            <consortium name="DOE Joint Genome Institute"/>
            <consortium name="Mycorrhizal Genomics Consortium"/>
            <person name="Kohler A."/>
            <person name="Kuo A."/>
            <person name="Nagy L.G."/>
            <person name="Floudas D."/>
            <person name="Copeland A."/>
            <person name="Barry K.W."/>
            <person name="Cichocki N."/>
            <person name="Veneault-Fourrey C."/>
            <person name="LaButti K."/>
            <person name="Lindquist E.A."/>
            <person name="Lipzen A."/>
            <person name="Lundell T."/>
            <person name="Morin E."/>
            <person name="Murat C."/>
            <person name="Riley R."/>
            <person name="Ohm R."/>
            <person name="Sun H."/>
            <person name="Tunlid A."/>
            <person name="Henrissat B."/>
            <person name="Grigoriev I.V."/>
            <person name="Hibbett D.S."/>
            <person name="Martin F."/>
        </authorList>
    </citation>
    <scope>NUCLEOTIDE SEQUENCE [LARGE SCALE GENOMIC DNA]</scope>
    <source>
        <strain evidence="3">FD-334 SS-4</strain>
    </source>
</reference>
<accession>A0A0D2PTI5</accession>
<proteinExistence type="predicted"/>
<dbReference type="OrthoDB" id="2642524at2759"/>